<sequence length="84" mass="9452">MTGPALLVVVPATPPAADTARVLDWRGVSSVGPLRPCRICRQPAMMRDPDGRPCHKVCAEQHEYERWHARTDLPHQHRTHRLAA</sequence>
<accession>A0A8J3R1X4</accession>
<dbReference type="RefSeq" id="WP_203924858.1">
    <property type="nucleotide sequence ID" value="NZ_BONZ01000134.1"/>
</dbReference>
<dbReference type="Proteomes" id="UP000642748">
    <property type="component" value="Unassembled WGS sequence"/>
</dbReference>
<dbReference type="EMBL" id="BONZ01000134">
    <property type="protein sequence ID" value="GIH21480.1"/>
    <property type="molecule type" value="Genomic_DNA"/>
</dbReference>
<reference evidence="1" key="1">
    <citation type="submission" date="2021-01" db="EMBL/GenBank/DDBJ databases">
        <title>Whole genome shotgun sequence of Rugosimonospora africana NBRC 104875.</title>
        <authorList>
            <person name="Komaki H."/>
            <person name="Tamura T."/>
        </authorList>
    </citation>
    <scope>NUCLEOTIDE SEQUENCE</scope>
    <source>
        <strain evidence="1">NBRC 104875</strain>
    </source>
</reference>
<organism evidence="1 2">
    <name type="scientific">Rugosimonospora africana</name>
    <dbReference type="NCBI Taxonomy" id="556532"/>
    <lineage>
        <taxon>Bacteria</taxon>
        <taxon>Bacillati</taxon>
        <taxon>Actinomycetota</taxon>
        <taxon>Actinomycetes</taxon>
        <taxon>Micromonosporales</taxon>
        <taxon>Micromonosporaceae</taxon>
        <taxon>Rugosimonospora</taxon>
    </lineage>
</organism>
<evidence type="ECO:0000313" key="1">
    <source>
        <dbReference type="EMBL" id="GIH21480.1"/>
    </source>
</evidence>
<evidence type="ECO:0000313" key="2">
    <source>
        <dbReference type="Proteomes" id="UP000642748"/>
    </source>
</evidence>
<gene>
    <name evidence="1" type="ORF">Raf01_96520</name>
</gene>
<dbReference type="AlphaFoldDB" id="A0A8J3R1X4"/>
<proteinExistence type="predicted"/>
<keyword evidence="2" id="KW-1185">Reference proteome</keyword>
<comment type="caution">
    <text evidence="1">The sequence shown here is derived from an EMBL/GenBank/DDBJ whole genome shotgun (WGS) entry which is preliminary data.</text>
</comment>
<name>A0A8J3R1X4_9ACTN</name>
<protein>
    <submittedName>
        <fullName evidence="1">Uncharacterized protein</fullName>
    </submittedName>
</protein>